<protein>
    <submittedName>
        <fullName evidence="1">Uncharacterized protein</fullName>
    </submittedName>
</protein>
<name>A0A6C0IFK4_9ZZZZ</name>
<proteinExistence type="predicted"/>
<reference evidence="1" key="1">
    <citation type="journal article" date="2020" name="Nature">
        <title>Giant virus diversity and host interactions through global metagenomics.</title>
        <authorList>
            <person name="Schulz F."/>
            <person name="Roux S."/>
            <person name="Paez-Espino D."/>
            <person name="Jungbluth S."/>
            <person name="Walsh D.A."/>
            <person name="Denef V.J."/>
            <person name="McMahon K.D."/>
            <person name="Konstantinidis K.T."/>
            <person name="Eloe-Fadrosh E.A."/>
            <person name="Kyrpides N.C."/>
            <person name="Woyke T."/>
        </authorList>
    </citation>
    <scope>NUCLEOTIDE SEQUENCE</scope>
    <source>
        <strain evidence="1">GVMAG-M-3300023184-68</strain>
    </source>
</reference>
<dbReference type="EMBL" id="MN740153">
    <property type="protein sequence ID" value="QHT90313.1"/>
    <property type="molecule type" value="Genomic_DNA"/>
</dbReference>
<accession>A0A6C0IFK4</accession>
<dbReference type="AlphaFoldDB" id="A0A6C0IFK4"/>
<evidence type="ECO:0000313" key="1">
    <source>
        <dbReference type="EMBL" id="QHT90313.1"/>
    </source>
</evidence>
<sequence length="150" mass="16744">MKLLLGLLFFFVFLALVSFTMVGSSTYMPYSKDMLFTNMYPYEGFRSFKDTQEQYGSYSDNSNNKIADFTNNNEITPTNAQCSKVMGFNGLFCPTKGNDSANPTEIFSKAKGDNSCESYGLMNSRGFLCLDDNQKKMLMTRGGNATGVNM</sequence>
<organism evidence="1">
    <name type="scientific">viral metagenome</name>
    <dbReference type="NCBI Taxonomy" id="1070528"/>
    <lineage>
        <taxon>unclassified sequences</taxon>
        <taxon>metagenomes</taxon>
        <taxon>organismal metagenomes</taxon>
    </lineage>
</organism>